<dbReference type="Proteomes" id="UP000257144">
    <property type="component" value="Unassembled WGS sequence"/>
</dbReference>
<evidence type="ECO:0000313" key="9">
    <source>
        <dbReference type="EMBL" id="RDU35696.1"/>
    </source>
</evidence>
<evidence type="ECO:0000256" key="7">
    <source>
        <dbReference type="SAM" id="Phobius"/>
    </source>
</evidence>
<dbReference type="PROSITE" id="PS00216">
    <property type="entry name" value="SUGAR_TRANSPORT_1"/>
    <property type="match status" value="1"/>
</dbReference>
<feature type="domain" description="Major facilitator superfamily (MFS) profile" evidence="8">
    <location>
        <begin position="1"/>
        <end position="313"/>
    </location>
</feature>
<organism evidence="9 10">
    <name type="scientific">Neobacillus piezotolerans</name>
    <dbReference type="NCBI Taxonomy" id="2259171"/>
    <lineage>
        <taxon>Bacteria</taxon>
        <taxon>Bacillati</taxon>
        <taxon>Bacillota</taxon>
        <taxon>Bacilli</taxon>
        <taxon>Bacillales</taxon>
        <taxon>Bacillaceae</taxon>
        <taxon>Neobacillus</taxon>
    </lineage>
</organism>
<dbReference type="AlphaFoldDB" id="A0A3D8GNP2"/>
<feature type="transmembrane region" description="Helical" evidence="7">
    <location>
        <begin position="74"/>
        <end position="93"/>
    </location>
</feature>
<dbReference type="GO" id="GO:0005886">
    <property type="term" value="C:plasma membrane"/>
    <property type="evidence" value="ECO:0007669"/>
    <property type="project" value="UniProtKB-SubCell"/>
</dbReference>
<feature type="transmembrane region" description="Helical" evidence="7">
    <location>
        <begin position="278"/>
        <end position="303"/>
    </location>
</feature>
<feature type="transmembrane region" description="Helical" evidence="7">
    <location>
        <begin position="99"/>
        <end position="118"/>
    </location>
</feature>
<feature type="transmembrane region" description="Helical" evidence="7">
    <location>
        <begin position="12"/>
        <end position="36"/>
    </location>
</feature>
<feature type="transmembrane region" description="Helical" evidence="7">
    <location>
        <begin position="42"/>
        <end position="62"/>
    </location>
</feature>
<sequence length="313" mass="35211">MRIRDWNKSLKSRLIGEVFMNITYWMLFPFLAIYFADEFGKTMAGMLMILSQIFSVTSNLVGGYCADRFGRKRMMVFAATGQGLSFFIFALANSPFYNSPLLAFAGFTLAGVFGAFYAPARDASVADMVPEEHRSVVYAVFYTSFNIAVVIGPILGGIFFFLYRFELLLFATVVCLLLAWILYRFSHESLSPQTMMEMKVKSSGWIGAIKYGNFYIFILAMFIFTMGELLIVGVQQSFISKLAPENMMGQYFAAASLRNTIGRMIAPLSIPMTAWFGFVWTFMILTGLAVVSAFLYLIVFTLFEQKRAASSSL</sequence>
<dbReference type="PROSITE" id="PS50850">
    <property type="entry name" value="MFS"/>
    <property type="match status" value="1"/>
</dbReference>
<evidence type="ECO:0000256" key="6">
    <source>
        <dbReference type="ARBA" id="ARBA00023136"/>
    </source>
</evidence>
<name>A0A3D8GNP2_9BACI</name>
<keyword evidence="10" id="KW-1185">Reference proteome</keyword>
<feature type="transmembrane region" description="Helical" evidence="7">
    <location>
        <begin position="139"/>
        <end position="161"/>
    </location>
</feature>
<evidence type="ECO:0000256" key="1">
    <source>
        <dbReference type="ARBA" id="ARBA00004651"/>
    </source>
</evidence>
<evidence type="ECO:0000259" key="8">
    <source>
        <dbReference type="PROSITE" id="PS50850"/>
    </source>
</evidence>
<comment type="subcellular location">
    <subcellularLocation>
        <location evidence="1">Cell membrane</location>
        <topology evidence="1">Multi-pass membrane protein</topology>
    </subcellularLocation>
</comment>
<dbReference type="InterPro" id="IPR020846">
    <property type="entry name" value="MFS_dom"/>
</dbReference>
<dbReference type="RefSeq" id="WP_115453074.1">
    <property type="nucleotide sequence ID" value="NZ_QNQT01000008.1"/>
</dbReference>
<dbReference type="PANTHER" id="PTHR23517:SF3">
    <property type="entry name" value="INTEGRAL MEMBRANE TRANSPORT PROTEIN"/>
    <property type="match status" value="1"/>
</dbReference>
<dbReference type="EMBL" id="QNQT01000008">
    <property type="protein sequence ID" value="RDU35696.1"/>
    <property type="molecule type" value="Genomic_DNA"/>
</dbReference>
<protein>
    <submittedName>
        <fullName evidence="9">MFS transporter</fullName>
    </submittedName>
</protein>
<keyword evidence="3" id="KW-1003">Cell membrane</keyword>
<evidence type="ECO:0000256" key="5">
    <source>
        <dbReference type="ARBA" id="ARBA00022989"/>
    </source>
</evidence>
<gene>
    <name evidence="9" type="ORF">DRW41_16260</name>
</gene>
<keyword evidence="4 7" id="KW-0812">Transmembrane</keyword>
<feature type="transmembrane region" description="Helical" evidence="7">
    <location>
        <begin position="167"/>
        <end position="183"/>
    </location>
</feature>
<dbReference type="SUPFAM" id="SSF103473">
    <property type="entry name" value="MFS general substrate transporter"/>
    <property type="match status" value="2"/>
</dbReference>
<evidence type="ECO:0000256" key="2">
    <source>
        <dbReference type="ARBA" id="ARBA00022448"/>
    </source>
</evidence>
<dbReference type="InterPro" id="IPR011701">
    <property type="entry name" value="MFS"/>
</dbReference>
<dbReference type="InterPro" id="IPR050171">
    <property type="entry name" value="MFS_Transporters"/>
</dbReference>
<dbReference type="InterPro" id="IPR036259">
    <property type="entry name" value="MFS_trans_sf"/>
</dbReference>
<dbReference type="Gene3D" id="1.20.1250.20">
    <property type="entry name" value="MFS general substrate transporter like domains"/>
    <property type="match status" value="2"/>
</dbReference>
<proteinExistence type="predicted"/>
<dbReference type="PANTHER" id="PTHR23517">
    <property type="entry name" value="RESISTANCE PROTEIN MDTM, PUTATIVE-RELATED-RELATED"/>
    <property type="match status" value="1"/>
</dbReference>
<evidence type="ECO:0000256" key="3">
    <source>
        <dbReference type="ARBA" id="ARBA00022475"/>
    </source>
</evidence>
<dbReference type="OrthoDB" id="9793283at2"/>
<dbReference type="Pfam" id="PF07690">
    <property type="entry name" value="MFS_1"/>
    <property type="match status" value="1"/>
</dbReference>
<evidence type="ECO:0000256" key="4">
    <source>
        <dbReference type="ARBA" id="ARBA00022692"/>
    </source>
</evidence>
<accession>A0A3D8GNP2</accession>
<evidence type="ECO:0000313" key="10">
    <source>
        <dbReference type="Proteomes" id="UP000257144"/>
    </source>
</evidence>
<comment type="caution">
    <text evidence="9">The sequence shown here is derived from an EMBL/GenBank/DDBJ whole genome shotgun (WGS) entry which is preliminary data.</text>
</comment>
<feature type="transmembrane region" description="Helical" evidence="7">
    <location>
        <begin position="204"/>
        <end position="224"/>
    </location>
</feature>
<dbReference type="InterPro" id="IPR005829">
    <property type="entry name" value="Sugar_transporter_CS"/>
</dbReference>
<keyword evidence="2" id="KW-0813">Transport</keyword>
<keyword evidence="6 7" id="KW-0472">Membrane</keyword>
<dbReference type="GO" id="GO:0022857">
    <property type="term" value="F:transmembrane transporter activity"/>
    <property type="evidence" value="ECO:0007669"/>
    <property type="project" value="InterPro"/>
</dbReference>
<keyword evidence="5 7" id="KW-1133">Transmembrane helix</keyword>
<reference evidence="9 10" key="1">
    <citation type="submission" date="2018-07" db="EMBL/GenBank/DDBJ databases">
        <title>Bacillus sp. YLB-04 draft genome sequence.</title>
        <authorList>
            <person name="Yu L."/>
            <person name="Tang X."/>
        </authorList>
    </citation>
    <scope>NUCLEOTIDE SEQUENCE [LARGE SCALE GENOMIC DNA]</scope>
    <source>
        <strain evidence="9 10">YLB-04</strain>
    </source>
</reference>